<dbReference type="AlphaFoldDB" id="A0AA37GYY0"/>
<dbReference type="Gene3D" id="3.40.50.720">
    <property type="entry name" value="NAD(P)-binding Rossmann-like Domain"/>
    <property type="match status" value="1"/>
</dbReference>
<dbReference type="SUPFAM" id="SSF51735">
    <property type="entry name" value="NAD(P)-binding Rossmann-fold domains"/>
    <property type="match status" value="1"/>
</dbReference>
<dbReference type="GO" id="GO:0048038">
    <property type="term" value="F:quinone binding"/>
    <property type="evidence" value="ECO:0007669"/>
    <property type="project" value="TreeGrafter"/>
</dbReference>
<evidence type="ECO:0000256" key="1">
    <source>
        <dbReference type="ARBA" id="ARBA00006484"/>
    </source>
</evidence>
<dbReference type="PANTHER" id="PTHR42760">
    <property type="entry name" value="SHORT-CHAIN DEHYDROGENASES/REDUCTASES FAMILY MEMBER"/>
    <property type="match status" value="1"/>
</dbReference>
<dbReference type="EMBL" id="BPPX01000046">
    <property type="protein sequence ID" value="GJC89900.1"/>
    <property type="molecule type" value="Genomic_DNA"/>
</dbReference>
<accession>A0AA37GYY0</accession>
<evidence type="ECO:0000313" key="3">
    <source>
        <dbReference type="Proteomes" id="UP001055172"/>
    </source>
</evidence>
<protein>
    <submittedName>
        <fullName evidence="2">Short chain dehydrogenase asqE</fullName>
    </submittedName>
</protein>
<organism evidence="2 3">
    <name type="scientific">Colletotrichum liriopes</name>
    <dbReference type="NCBI Taxonomy" id="708192"/>
    <lineage>
        <taxon>Eukaryota</taxon>
        <taxon>Fungi</taxon>
        <taxon>Dikarya</taxon>
        <taxon>Ascomycota</taxon>
        <taxon>Pezizomycotina</taxon>
        <taxon>Sordariomycetes</taxon>
        <taxon>Hypocreomycetidae</taxon>
        <taxon>Glomerellales</taxon>
        <taxon>Glomerellaceae</taxon>
        <taxon>Colletotrichum</taxon>
        <taxon>Colletotrichum spaethianum species complex</taxon>
    </lineage>
</organism>
<evidence type="ECO:0000313" key="2">
    <source>
        <dbReference type="EMBL" id="GJC89900.1"/>
    </source>
</evidence>
<dbReference type="InterPro" id="IPR002347">
    <property type="entry name" value="SDR_fam"/>
</dbReference>
<dbReference type="GO" id="GO:0016616">
    <property type="term" value="F:oxidoreductase activity, acting on the CH-OH group of donors, NAD or NADP as acceptor"/>
    <property type="evidence" value="ECO:0007669"/>
    <property type="project" value="TreeGrafter"/>
</dbReference>
<dbReference type="InterPro" id="IPR036291">
    <property type="entry name" value="NAD(P)-bd_dom_sf"/>
</dbReference>
<dbReference type="Pfam" id="PF13561">
    <property type="entry name" value="adh_short_C2"/>
    <property type="match status" value="1"/>
</dbReference>
<comment type="caution">
    <text evidence="2">The sequence shown here is derived from an EMBL/GenBank/DDBJ whole genome shotgun (WGS) entry which is preliminary data.</text>
</comment>
<keyword evidence="3" id="KW-1185">Reference proteome</keyword>
<dbReference type="Proteomes" id="UP001055172">
    <property type="component" value="Unassembled WGS sequence"/>
</dbReference>
<dbReference type="GO" id="GO:0006633">
    <property type="term" value="P:fatty acid biosynthetic process"/>
    <property type="evidence" value="ECO:0007669"/>
    <property type="project" value="TreeGrafter"/>
</dbReference>
<dbReference type="PANTHER" id="PTHR42760:SF76">
    <property type="entry name" value="CHAIN OXIDOREDUCTASE_DEHYDROGENASE, PUTATIVE-RELATED"/>
    <property type="match status" value="1"/>
</dbReference>
<dbReference type="PRINTS" id="PR00081">
    <property type="entry name" value="GDHRDH"/>
</dbReference>
<name>A0AA37GYY0_9PEZI</name>
<comment type="similarity">
    <text evidence="1">Belongs to the short-chain dehydrogenases/reductases (SDR) family.</text>
</comment>
<sequence length="173" mass="18855">MPTEAIDEGHVRRMLDDDISTAVFLVQALIPHFEPDSRIVNISSEAARLNQPAAVALMYGACKAAWKSMTRVWADALGKKPAMERTTVNSLIVGVIKTGNTGTGSPDGLPDIEPVRQLVREKMAARGVDNRLGEVDDEVQIVGWLCSEKSRWVSGSAVSKLLKIRARGKFITL</sequence>
<gene>
    <name evidence="2" type="ORF">ColLi_12738</name>
</gene>
<proteinExistence type="inferred from homology"/>
<reference evidence="2 3" key="1">
    <citation type="submission" date="2021-07" db="EMBL/GenBank/DDBJ databases">
        <title>Genome data of Colletotrichum spaethianum.</title>
        <authorList>
            <person name="Utami Y.D."/>
            <person name="Hiruma K."/>
        </authorList>
    </citation>
    <scope>NUCLEOTIDE SEQUENCE [LARGE SCALE GENOMIC DNA]</scope>
    <source>
        <strain evidence="2 3">MAFF 242679</strain>
    </source>
</reference>